<evidence type="ECO:0000256" key="1">
    <source>
        <dbReference type="ARBA" id="ARBA00004123"/>
    </source>
</evidence>
<evidence type="ECO:0000256" key="4">
    <source>
        <dbReference type="ARBA" id="ARBA00022454"/>
    </source>
</evidence>
<evidence type="ECO:0000256" key="3">
    <source>
        <dbReference type="ARBA" id="ARBA00012187"/>
    </source>
</evidence>
<dbReference type="PROSITE" id="PS51571">
    <property type="entry name" value="SAM_MT43_PR_SET"/>
    <property type="match status" value="1"/>
</dbReference>
<comment type="caution">
    <text evidence="20">The sequence shown here is derived from an EMBL/GenBank/DDBJ whole genome shotgun (WGS) entry which is preliminary data.</text>
</comment>
<dbReference type="PANTHER" id="PTHR46167">
    <property type="entry name" value="N-LYSINE METHYLTRANSFERASE KMT5A"/>
    <property type="match status" value="1"/>
</dbReference>
<evidence type="ECO:0000313" key="20">
    <source>
        <dbReference type="EMBL" id="CAG5923400.1"/>
    </source>
</evidence>
<dbReference type="GO" id="GO:0043516">
    <property type="term" value="P:regulation of DNA damage response, signal transduction by p53 class mediator"/>
    <property type="evidence" value="ECO:0007669"/>
    <property type="project" value="TreeGrafter"/>
</dbReference>
<name>A0A8S4AYF8_9TELE</name>
<evidence type="ECO:0000256" key="5">
    <source>
        <dbReference type="ARBA" id="ARBA00022491"/>
    </source>
</evidence>
<keyword evidence="6" id="KW-0489">Methyltransferase</keyword>
<evidence type="ECO:0000256" key="9">
    <source>
        <dbReference type="ARBA" id="ARBA00022691"/>
    </source>
</evidence>
<dbReference type="GO" id="GO:0005700">
    <property type="term" value="C:polytene chromosome"/>
    <property type="evidence" value="ECO:0007669"/>
    <property type="project" value="TreeGrafter"/>
</dbReference>
<keyword evidence="11" id="KW-0156">Chromatin regulator</keyword>
<dbReference type="InterPro" id="IPR051760">
    <property type="entry name" value="KMT5A"/>
</dbReference>
<accession>A0A8S4AYF8</accession>
<keyword evidence="14" id="KW-0539">Nucleus</keyword>
<evidence type="ECO:0000313" key="21">
    <source>
        <dbReference type="Proteomes" id="UP000677803"/>
    </source>
</evidence>
<comment type="subcellular location">
    <subcellularLocation>
        <location evidence="2">Chromosome</location>
    </subcellularLocation>
    <subcellularLocation>
        <location evidence="1">Nucleus</location>
    </subcellularLocation>
</comment>
<keyword evidence="12" id="KW-0805">Transcription regulation</keyword>
<feature type="compositionally biased region" description="Low complexity" evidence="18">
    <location>
        <begin position="65"/>
        <end position="80"/>
    </location>
</feature>
<dbReference type="Gene3D" id="2.170.270.10">
    <property type="entry name" value="SET domain"/>
    <property type="match status" value="1"/>
</dbReference>
<dbReference type="InterPro" id="IPR046341">
    <property type="entry name" value="SET_dom_sf"/>
</dbReference>
<reference evidence="20" key="1">
    <citation type="submission" date="2021-05" db="EMBL/GenBank/DDBJ databases">
        <authorList>
            <person name="Tigano A."/>
        </authorList>
    </citation>
    <scope>NUCLEOTIDE SEQUENCE</scope>
</reference>
<feature type="compositionally biased region" description="Basic and acidic residues" evidence="18">
    <location>
        <begin position="125"/>
        <end position="145"/>
    </location>
</feature>
<evidence type="ECO:0000256" key="16">
    <source>
        <dbReference type="ARBA" id="ARBA00047784"/>
    </source>
</evidence>
<dbReference type="InterPro" id="IPR047266">
    <property type="entry name" value="KMT5A-like_SET"/>
</dbReference>
<proteinExistence type="predicted"/>
<keyword evidence="15" id="KW-0131">Cell cycle</keyword>
<evidence type="ECO:0000256" key="17">
    <source>
        <dbReference type="ARBA" id="ARBA00048985"/>
    </source>
</evidence>
<dbReference type="Proteomes" id="UP000677803">
    <property type="component" value="Unassembled WGS sequence"/>
</dbReference>
<evidence type="ECO:0000256" key="2">
    <source>
        <dbReference type="ARBA" id="ARBA00004286"/>
    </source>
</evidence>
<dbReference type="FunFam" id="2.170.270.10:FF:000021">
    <property type="entry name" value="Histone-lysine N-methyltransferase"/>
    <property type="match status" value="1"/>
</dbReference>
<dbReference type="SMART" id="SM00317">
    <property type="entry name" value="SET"/>
    <property type="match status" value="1"/>
</dbReference>
<keyword evidence="10" id="KW-0498">Mitosis</keyword>
<feature type="region of interest" description="Disordered" evidence="18">
    <location>
        <begin position="1"/>
        <end position="184"/>
    </location>
</feature>
<dbReference type="AlphaFoldDB" id="A0A8S4AYF8"/>
<dbReference type="InterPro" id="IPR001214">
    <property type="entry name" value="SET_dom"/>
</dbReference>
<dbReference type="CDD" id="cd10528">
    <property type="entry name" value="SET_SETD8"/>
    <property type="match status" value="1"/>
</dbReference>
<feature type="compositionally biased region" description="Basic residues" evidence="18">
    <location>
        <begin position="156"/>
        <end position="170"/>
    </location>
</feature>
<evidence type="ECO:0000256" key="6">
    <source>
        <dbReference type="ARBA" id="ARBA00022603"/>
    </source>
</evidence>
<evidence type="ECO:0000256" key="18">
    <source>
        <dbReference type="SAM" id="MobiDB-lite"/>
    </source>
</evidence>
<dbReference type="PANTHER" id="PTHR46167:SF1">
    <property type="entry name" value="N-LYSINE METHYLTRANSFERASE KMT5A"/>
    <property type="match status" value="1"/>
</dbReference>
<evidence type="ECO:0000256" key="14">
    <source>
        <dbReference type="ARBA" id="ARBA00023242"/>
    </source>
</evidence>
<dbReference type="EC" id="2.1.1.361" evidence="3"/>
<organism evidence="20 21">
    <name type="scientific">Menidia menidia</name>
    <name type="common">Atlantic silverside</name>
    <dbReference type="NCBI Taxonomy" id="238744"/>
    <lineage>
        <taxon>Eukaryota</taxon>
        <taxon>Metazoa</taxon>
        <taxon>Chordata</taxon>
        <taxon>Craniata</taxon>
        <taxon>Vertebrata</taxon>
        <taxon>Euteleostomi</taxon>
        <taxon>Actinopterygii</taxon>
        <taxon>Neopterygii</taxon>
        <taxon>Teleostei</taxon>
        <taxon>Neoteleostei</taxon>
        <taxon>Acanthomorphata</taxon>
        <taxon>Ovalentaria</taxon>
        <taxon>Atherinomorphae</taxon>
        <taxon>Atheriniformes</taxon>
        <taxon>Atherinopsidae</taxon>
        <taxon>Menidiinae</taxon>
        <taxon>Menidia</taxon>
    </lineage>
</organism>
<protein>
    <recommendedName>
        <fullName evidence="3">[histone H4]-lysine(20) N-methyltransferase</fullName>
        <ecNumber evidence="3">2.1.1.361</ecNumber>
    </recommendedName>
</protein>
<dbReference type="InterPro" id="IPR016858">
    <property type="entry name" value="KMT5A-like"/>
</dbReference>
<dbReference type="GO" id="GO:0032259">
    <property type="term" value="P:methylation"/>
    <property type="evidence" value="ECO:0007669"/>
    <property type="project" value="UniProtKB-KW"/>
</dbReference>
<evidence type="ECO:0000256" key="10">
    <source>
        <dbReference type="ARBA" id="ARBA00022776"/>
    </source>
</evidence>
<evidence type="ECO:0000256" key="15">
    <source>
        <dbReference type="ARBA" id="ARBA00023306"/>
    </source>
</evidence>
<dbReference type="EMBL" id="CAJRST010011112">
    <property type="protein sequence ID" value="CAG5923400.1"/>
    <property type="molecule type" value="Genomic_DNA"/>
</dbReference>
<comment type="catalytic activity">
    <reaction evidence="17">
        <text>L-lysyl-[protein] + S-adenosyl-L-methionine = N(6)-methyl-L-lysyl-[protein] + S-adenosyl-L-homocysteine + H(+)</text>
        <dbReference type="Rhea" id="RHEA:51736"/>
        <dbReference type="Rhea" id="RHEA-COMP:9752"/>
        <dbReference type="Rhea" id="RHEA-COMP:13053"/>
        <dbReference type="ChEBI" id="CHEBI:15378"/>
        <dbReference type="ChEBI" id="CHEBI:29969"/>
        <dbReference type="ChEBI" id="CHEBI:57856"/>
        <dbReference type="ChEBI" id="CHEBI:59789"/>
        <dbReference type="ChEBI" id="CHEBI:61929"/>
    </reaction>
</comment>
<keyword evidence="8" id="KW-0808">Transferase</keyword>
<evidence type="ECO:0000256" key="7">
    <source>
        <dbReference type="ARBA" id="ARBA00022618"/>
    </source>
</evidence>
<keyword evidence="5" id="KW-0678">Repressor</keyword>
<gene>
    <name evidence="20" type="ORF">MMEN_LOCUS10636</name>
</gene>
<dbReference type="OrthoDB" id="5560686at2759"/>
<dbReference type="Pfam" id="PF00856">
    <property type="entry name" value="SET"/>
    <property type="match status" value="1"/>
</dbReference>
<feature type="domain" description="SET" evidence="19">
    <location>
        <begin position="217"/>
        <end position="338"/>
    </location>
</feature>
<keyword evidence="4" id="KW-0158">Chromosome</keyword>
<dbReference type="GO" id="GO:0006357">
    <property type="term" value="P:regulation of transcription by RNA polymerase II"/>
    <property type="evidence" value="ECO:0007669"/>
    <property type="project" value="TreeGrafter"/>
</dbReference>
<evidence type="ECO:0000256" key="12">
    <source>
        <dbReference type="ARBA" id="ARBA00023015"/>
    </source>
</evidence>
<dbReference type="GO" id="GO:0051301">
    <property type="term" value="P:cell division"/>
    <property type="evidence" value="ECO:0007669"/>
    <property type="project" value="UniProtKB-KW"/>
</dbReference>
<feature type="compositionally biased region" description="Basic and acidic residues" evidence="18">
    <location>
        <begin position="25"/>
        <end position="35"/>
    </location>
</feature>
<comment type="catalytic activity">
    <reaction evidence="16">
        <text>L-lysyl(20)-[histone H4] + S-adenosyl-L-methionine = N(6)-methyl-L-lysyl(20)-[histone H4] + S-adenosyl-L-homocysteine + H(+)</text>
        <dbReference type="Rhea" id="RHEA:60344"/>
        <dbReference type="Rhea" id="RHEA-COMP:15554"/>
        <dbReference type="Rhea" id="RHEA-COMP:15555"/>
        <dbReference type="ChEBI" id="CHEBI:15378"/>
        <dbReference type="ChEBI" id="CHEBI:29969"/>
        <dbReference type="ChEBI" id="CHEBI:57856"/>
        <dbReference type="ChEBI" id="CHEBI:59789"/>
        <dbReference type="ChEBI" id="CHEBI:61929"/>
        <dbReference type="EC" id="2.1.1.361"/>
    </reaction>
</comment>
<keyword evidence="21" id="KW-1185">Reference proteome</keyword>
<keyword evidence="7" id="KW-0132">Cell division</keyword>
<evidence type="ECO:0000256" key="11">
    <source>
        <dbReference type="ARBA" id="ARBA00022853"/>
    </source>
</evidence>
<keyword evidence="13" id="KW-0804">Transcription</keyword>
<keyword evidence="9" id="KW-0949">S-adenosyl-L-methionine</keyword>
<sequence length="353" mass="39847">MPEDSISSLDCIPRADMAKGKKGVLRTDKKSENTGERTVTAQTETKENKPAAEKNCISKVQSNFQSLQSSSKPRSPLSDSLIKEGNDSDATNPDMSKLKKDVPCKVQPESCESKEPKPEAVSLNHETREQTTDQLEQKQLNKEPNAKSATDSKLPLKPKSRTTGHKRRAKKTENKAPQNRKVTDYFPIRRSNRKTKTELKSEEHKHLDDLINNGTEEGMEVKHIEGKGRGVFAIKGFKKGEYVVEYHGDLLDLSQAKMREAEYAEDPQTGCYMYYFQYQSKTYCVDATKETGRLGRLINHSKNGNCQTRLHPIDGAPHLILVASRDIEAEEELLYDYGDRSKASVSAHPWLKY</sequence>
<dbReference type="GO" id="GO:0005634">
    <property type="term" value="C:nucleus"/>
    <property type="evidence" value="ECO:0007669"/>
    <property type="project" value="UniProtKB-SubCell"/>
</dbReference>
<dbReference type="SUPFAM" id="SSF82199">
    <property type="entry name" value="SET domain"/>
    <property type="match status" value="1"/>
</dbReference>
<dbReference type="PROSITE" id="PS50280">
    <property type="entry name" value="SET"/>
    <property type="match status" value="1"/>
</dbReference>
<evidence type="ECO:0000256" key="8">
    <source>
        <dbReference type="ARBA" id="ARBA00022679"/>
    </source>
</evidence>
<evidence type="ECO:0000259" key="19">
    <source>
        <dbReference type="PROSITE" id="PS50280"/>
    </source>
</evidence>
<dbReference type="GO" id="GO:0140944">
    <property type="term" value="F:histone H4K20 monomethyltransferase activity"/>
    <property type="evidence" value="ECO:0007669"/>
    <property type="project" value="UniProtKB-EC"/>
</dbReference>
<evidence type="ECO:0000256" key="13">
    <source>
        <dbReference type="ARBA" id="ARBA00023163"/>
    </source>
</evidence>